<comment type="caution">
    <text evidence="1">The sequence shown here is derived from an EMBL/GenBank/DDBJ whole genome shotgun (WGS) entry which is preliminary data.</text>
</comment>
<dbReference type="AlphaFoldDB" id="A0A5E4LUD3"/>
<evidence type="ECO:0000313" key="2">
    <source>
        <dbReference type="Proteomes" id="UP000789941"/>
    </source>
</evidence>
<dbReference type="EMBL" id="CABMJJ010000009">
    <property type="protein sequence ID" value="VVC04597.1"/>
    <property type="molecule type" value="Genomic_DNA"/>
</dbReference>
<protein>
    <submittedName>
        <fullName evidence="1">Uncharacterized protein</fullName>
    </submittedName>
</protein>
<reference evidence="1 2" key="1">
    <citation type="submission" date="2019-08" db="EMBL/GenBank/DDBJ databases">
        <authorList>
            <person name="Vazquez-Campos X."/>
        </authorList>
    </citation>
    <scope>NUCLEOTIDE SEQUENCE [LARGE SCALE GENOMIC DNA]</scope>
    <source>
        <strain evidence="1">LFW-283_2</strain>
    </source>
</reference>
<name>A0A5E4LUD3_9ARCH</name>
<accession>A0A5E4LUD3</accession>
<sequence length="58" mass="6613">MADPMGDIALYFCFGKFHKFESFEGVGSLPGKERSKPTKCKKCGSKNILRLWKIGKWD</sequence>
<gene>
    <name evidence="1" type="ORF">LFW2832_01063</name>
</gene>
<dbReference type="Proteomes" id="UP000789941">
    <property type="component" value="Unassembled WGS sequence"/>
</dbReference>
<proteinExistence type="predicted"/>
<evidence type="ECO:0000313" key="1">
    <source>
        <dbReference type="EMBL" id="VVC04597.1"/>
    </source>
</evidence>
<organism evidence="1 2">
    <name type="scientific">Candidatus Bilamarchaeum dharawalense</name>
    <dbReference type="NCBI Taxonomy" id="2885759"/>
    <lineage>
        <taxon>Archaea</taxon>
        <taxon>Candidatus Micrarchaeota</taxon>
        <taxon>Candidatus Micrarchaeia</taxon>
        <taxon>Candidatus Anstonellales</taxon>
        <taxon>Candidatus Bilamarchaeaceae</taxon>
        <taxon>Candidatus Bilamarchaeum</taxon>
    </lineage>
</organism>